<gene>
    <name evidence="1" type="ORF">ACFQE6_03900</name>
</gene>
<dbReference type="EMBL" id="JBHSWV010000059">
    <property type="protein sequence ID" value="MFC6764218.1"/>
    <property type="molecule type" value="Genomic_DNA"/>
</dbReference>
<keyword evidence="2" id="KW-1185">Reference proteome</keyword>
<protein>
    <submittedName>
        <fullName evidence="1">Uncharacterized protein</fullName>
    </submittedName>
</protein>
<evidence type="ECO:0000313" key="1">
    <source>
        <dbReference type="EMBL" id="MFC6764218.1"/>
    </source>
</evidence>
<dbReference type="RefSeq" id="WP_337959441.1">
    <property type="nucleotide sequence ID" value="NZ_JAQIVI010000059.1"/>
</dbReference>
<sequence length="76" mass="8461">MSAFERPTDDWDDPRDIIQPCVIDEFESIVVSKYFVRLAIQVTPASDGVPRGREYVVGDTYGALSADVLEKPELAT</sequence>
<accession>A0ABD5SGM0</accession>
<dbReference type="Proteomes" id="UP001596383">
    <property type="component" value="Unassembled WGS sequence"/>
</dbReference>
<dbReference type="AlphaFoldDB" id="A0ABD5SGM0"/>
<name>A0ABD5SGM0_9EURY</name>
<evidence type="ECO:0000313" key="2">
    <source>
        <dbReference type="Proteomes" id="UP001596383"/>
    </source>
</evidence>
<comment type="caution">
    <text evidence="1">The sequence shown here is derived from an EMBL/GenBank/DDBJ whole genome shotgun (WGS) entry which is preliminary data.</text>
</comment>
<reference evidence="1 2" key="1">
    <citation type="journal article" date="2019" name="Int. J. Syst. Evol. Microbiol.">
        <title>The Global Catalogue of Microorganisms (GCM) 10K type strain sequencing project: providing services to taxonomists for standard genome sequencing and annotation.</title>
        <authorList>
            <consortium name="The Broad Institute Genomics Platform"/>
            <consortium name="The Broad Institute Genome Sequencing Center for Infectious Disease"/>
            <person name="Wu L."/>
            <person name="Ma J."/>
        </authorList>
    </citation>
    <scope>NUCLEOTIDE SEQUENCE [LARGE SCALE GENOMIC DNA]</scope>
    <source>
        <strain evidence="1 2">LMG 29247</strain>
    </source>
</reference>
<proteinExistence type="predicted"/>
<organism evidence="1 2">
    <name type="scientific">Natrinema soli</name>
    <dbReference type="NCBI Taxonomy" id="1930624"/>
    <lineage>
        <taxon>Archaea</taxon>
        <taxon>Methanobacteriati</taxon>
        <taxon>Methanobacteriota</taxon>
        <taxon>Stenosarchaea group</taxon>
        <taxon>Halobacteria</taxon>
        <taxon>Halobacteriales</taxon>
        <taxon>Natrialbaceae</taxon>
        <taxon>Natrinema</taxon>
    </lineage>
</organism>